<evidence type="ECO:0000313" key="2">
    <source>
        <dbReference type="EMBL" id="MQM11963.1"/>
    </source>
</evidence>
<comment type="caution">
    <text evidence="2">The sequence shown here is derived from an EMBL/GenBank/DDBJ whole genome shotgun (WGS) entry which is preliminary data.</text>
</comment>
<keyword evidence="3" id="KW-1185">Reference proteome</keyword>
<dbReference type="AlphaFoldDB" id="A0A843WKE8"/>
<dbReference type="PANTHER" id="PTHR31476:SF13">
    <property type="entry name" value="PROTEIN WHAT'S THIS FACTOR 9, MITOCHONDRIAL"/>
    <property type="match status" value="1"/>
</dbReference>
<evidence type="ECO:0000313" key="3">
    <source>
        <dbReference type="Proteomes" id="UP000652761"/>
    </source>
</evidence>
<accession>A0A843WKE8</accession>
<reference evidence="2" key="1">
    <citation type="submission" date="2017-07" db="EMBL/GenBank/DDBJ databases">
        <title>Taro Niue Genome Assembly and Annotation.</title>
        <authorList>
            <person name="Atibalentja N."/>
            <person name="Keating K."/>
            <person name="Fields C.J."/>
        </authorList>
    </citation>
    <scope>NUCLEOTIDE SEQUENCE</scope>
    <source>
        <strain evidence="2">Niue_2</strain>
        <tissue evidence="2">Leaf</tissue>
    </source>
</reference>
<gene>
    <name evidence="2" type="ORF">Taro_044874</name>
</gene>
<protein>
    <recommendedName>
        <fullName evidence="1">PORR domain-containing protein</fullName>
    </recommendedName>
</protein>
<dbReference type="GO" id="GO:0003723">
    <property type="term" value="F:RNA binding"/>
    <property type="evidence" value="ECO:0007669"/>
    <property type="project" value="InterPro"/>
</dbReference>
<name>A0A843WKE8_COLES</name>
<dbReference type="Proteomes" id="UP000652761">
    <property type="component" value="Unassembled WGS sequence"/>
</dbReference>
<dbReference type="OrthoDB" id="627307at2759"/>
<dbReference type="InterPro" id="IPR045040">
    <property type="entry name" value="PORR_fam"/>
</dbReference>
<evidence type="ECO:0000259" key="1">
    <source>
        <dbReference type="Pfam" id="PF11955"/>
    </source>
</evidence>
<organism evidence="2 3">
    <name type="scientific">Colocasia esculenta</name>
    <name type="common">Wild taro</name>
    <name type="synonym">Arum esculentum</name>
    <dbReference type="NCBI Taxonomy" id="4460"/>
    <lineage>
        <taxon>Eukaryota</taxon>
        <taxon>Viridiplantae</taxon>
        <taxon>Streptophyta</taxon>
        <taxon>Embryophyta</taxon>
        <taxon>Tracheophyta</taxon>
        <taxon>Spermatophyta</taxon>
        <taxon>Magnoliopsida</taxon>
        <taxon>Liliopsida</taxon>
        <taxon>Araceae</taxon>
        <taxon>Aroideae</taxon>
        <taxon>Colocasieae</taxon>
        <taxon>Colocasia</taxon>
    </lineage>
</organism>
<sequence length="421" mass="48409">MWRCCRRLQPWPRRESPLAAASYSPLPCRHLQRFSYVNAKTKWKKDASLDGIEVVNRSRDIRVLSSLKNIMMASPAPDHAIPVSAISKMDRILEIPTKVASFLRRYPSFFEEFVGPQYNLPWFKPTQEAIALHGEEEAVFEVRRGEIVDRVRRLVLMSREKRLPLQIVQGMQWYLGLPEDFTKRAEEYSEGQLRVVQMGNGVLGLTAVDCGERVLSALQRNAVRKMGKSEGAEPPPITEFPLFPSKGFRLKQKVINWLGEFQRVPYVSPYEDSSGLHPNSLIAEKRLAGVLHELLSLFVDYSAERRKILCLRRHLGLSQRFYRVFEHHPHIFYLLLKNKTCTVVLKEAYCGEAASAIGKHPVIDVRKKYVELMEKSDSILKERRGKRPVVQTSENDEDRHICCDEDGIFQMGDKAEGFLAN</sequence>
<dbReference type="Pfam" id="PF11955">
    <property type="entry name" value="PORR"/>
    <property type="match status" value="1"/>
</dbReference>
<dbReference type="InterPro" id="IPR021099">
    <property type="entry name" value="PORR_domain"/>
</dbReference>
<feature type="domain" description="PORR" evidence="1">
    <location>
        <begin position="44"/>
        <end position="376"/>
    </location>
</feature>
<dbReference type="EMBL" id="NMUH01005156">
    <property type="protein sequence ID" value="MQM11963.1"/>
    <property type="molecule type" value="Genomic_DNA"/>
</dbReference>
<dbReference type="PANTHER" id="PTHR31476">
    <property type="entry name" value="PROTEIN WHAT'S THIS FACTOR 1 HOMOLOG, CHLOROPLASTIC"/>
    <property type="match status" value="1"/>
</dbReference>
<proteinExistence type="predicted"/>